<accession>A0A6C0I9S8</accession>
<dbReference type="EMBL" id="MN740139">
    <property type="protein sequence ID" value="QHT89360.1"/>
    <property type="molecule type" value="Genomic_DNA"/>
</dbReference>
<feature type="domain" description="AAA+ ATPase" evidence="2">
    <location>
        <begin position="224"/>
        <end position="355"/>
    </location>
</feature>
<dbReference type="GO" id="GO:0016887">
    <property type="term" value="F:ATP hydrolysis activity"/>
    <property type="evidence" value="ECO:0007669"/>
    <property type="project" value="InterPro"/>
</dbReference>
<dbReference type="InterPro" id="IPR050747">
    <property type="entry name" value="Mitochondrial_chaperone_BCS1"/>
</dbReference>
<reference evidence="3" key="1">
    <citation type="journal article" date="2020" name="Nature">
        <title>Giant virus diversity and host interactions through global metagenomics.</title>
        <authorList>
            <person name="Schulz F."/>
            <person name="Roux S."/>
            <person name="Paez-Espino D."/>
            <person name="Jungbluth S."/>
            <person name="Walsh D.A."/>
            <person name="Denef V.J."/>
            <person name="McMahon K.D."/>
            <person name="Konstantinidis K.T."/>
            <person name="Eloe-Fadrosh E.A."/>
            <person name="Kyrpides N.C."/>
            <person name="Woyke T."/>
        </authorList>
    </citation>
    <scope>NUCLEOTIDE SEQUENCE</scope>
    <source>
        <strain evidence="3">GVMAG-M-3300023184-60</strain>
    </source>
</reference>
<dbReference type="InterPro" id="IPR003959">
    <property type="entry name" value="ATPase_AAA_core"/>
</dbReference>
<dbReference type="InterPro" id="IPR027417">
    <property type="entry name" value="P-loop_NTPase"/>
</dbReference>
<comment type="similarity">
    <text evidence="1">Belongs to the AAA ATPase family. BCS1 subfamily.</text>
</comment>
<dbReference type="SUPFAM" id="SSF52540">
    <property type="entry name" value="P-loop containing nucleoside triphosphate hydrolases"/>
    <property type="match status" value="1"/>
</dbReference>
<evidence type="ECO:0000256" key="1">
    <source>
        <dbReference type="ARBA" id="ARBA00007448"/>
    </source>
</evidence>
<dbReference type="AlphaFoldDB" id="A0A6C0I9S8"/>
<dbReference type="SMART" id="SM00382">
    <property type="entry name" value="AAA"/>
    <property type="match status" value="1"/>
</dbReference>
<dbReference type="GO" id="GO:0005524">
    <property type="term" value="F:ATP binding"/>
    <property type="evidence" value="ECO:0007669"/>
    <property type="project" value="InterPro"/>
</dbReference>
<dbReference type="Gene3D" id="3.40.50.300">
    <property type="entry name" value="P-loop containing nucleotide triphosphate hydrolases"/>
    <property type="match status" value="1"/>
</dbReference>
<evidence type="ECO:0000313" key="3">
    <source>
        <dbReference type="EMBL" id="QHT89360.1"/>
    </source>
</evidence>
<evidence type="ECO:0000259" key="2">
    <source>
        <dbReference type="SMART" id="SM00382"/>
    </source>
</evidence>
<sequence>MTRITTIPYKVYLNNIIKYPNNFLPILMATITMYSYKSDTKIVLSHVYDLLAKENQYIDCEYLEIDRKHYRDYKKENSDYIFIHSFVPESGKYVIKDKDNDIEIEICDFILNDKVQVFGFKEEFFHIKKVIFKSGTMGNITSFIEDAINKKFKEKKEKFAEVSGDKIIKKKWTGYCWAYDSSIPKRKYENIFLKENHLVKIKEPIAKFIAKETYKAYNKHGIPYKMNIMLHGAPGVGKTSLIHSIASECGANLCVLNINAELKEEAMIEAISQVNEDDKRSILVLEDIDCIFVDRKVNDSMKNNITMNGILNCLDGFNNPEGLIVIMSTNFPDKLDDALMRSGRIDLDVELTYLDKYQTRNMFLSFFNNEEHFEQMWENIKKYSIEPATMMQFLFNNRDTEDITSKFDDLYKIIEKKFSSNKNDIYM</sequence>
<dbReference type="InterPro" id="IPR003593">
    <property type="entry name" value="AAA+_ATPase"/>
</dbReference>
<name>A0A6C0I9S8_9ZZZZ</name>
<protein>
    <recommendedName>
        <fullName evidence="2">AAA+ ATPase domain-containing protein</fullName>
    </recommendedName>
</protein>
<dbReference type="PANTHER" id="PTHR23070">
    <property type="entry name" value="BCS1 AAA-TYPE ATPASE"/>
    <property type="match status" value="1"/>
</dbReference>
<dbReference type="Pfam" id="PF00004">
    <property type="entry name" value="AAA"/>
    <property type="match status" value="1"/>
</dbReference>
<organism evidence="3">
    <name type="scientific">viral metagenome</name>
    <dbReference type="NCBI Taxonomy" id="1070528"/>
    <lineage>
        <taxon>unclassified sequences</taxon>
        <taxon>metagenomes</taxon>
        <taxon>organismal metagenomes</taxon>
    </lineage>
</organism>
<proteinExistence type="inferred from homology"/>